<organism evidence="1 2">
    <name type="scientific">Spiromyces aspiralis</name>
    <dbReference type="NCBI Taxonomy" id="68401"/>
    <lineage>
        <taxon>Eukaryota</taxon>
        <taxon>Fungi</taxon>
        <taxon>Fungi incertae sedis</taxon>
        <taxon>Zoopagomycota</taxon>
        <taxon>Kickxellomycotina</taxon>
        <taxon>Kickxellomycetes</taxon>
        <taxon>Kickxellales</taxon>
        <taxon>Kickxellaceae</taxon>
        <taxon>Spiromyces</taxon>
    </lineage>
</organism>
<dbReference type="Proteomes" id="UP001145114">
    <property type="component" value="Unassembled WGS sequence"/>
</dbReference>
<dbReference type="EMBL" id="JAMZIH010005755">
    <property type="protein sequence ID" value="KAJ1674695.1"/>
    <property type="molecule type" value="Genomic_DNA"/>
</dbReference>
<evidence type="ECO:0000313" key="2">
    <source>
        <dbReference type="Proteomes" id="UP001145114"/>
    </source>
</evidence>
<name>A0ACC1HH48_9FUNG</name>
<keyword evidence="2" id="KW-1185">Reference proteome</keyword>
<proteinExistence type="predicted"/>
<reference evidence="1" key="1">
    <citation type="submission" date="2022-06" db="EMBL/GenBank/DDBJ databases">
        <title>Phylogenomic reconstructions and comparative analyses of Kickxellomycotina fungi.</title>
        <authorList>
            <person name="Reynolds N.K."/>
            <person name="Stajich J.E."/>
            <person name="Barry K."/>
            <person name="Grigoriev I.V."/>
            <person name="Crous P."/>
            <person name="Smith M.E."/>
        </authorList>
    </citation>
    <scope>NUCLEOTIDE SEQUENCE</scope>
    <source>
        <strain evidence="1">RSA 2271</strain>
    </source>
</reference>
<evidence type="ECO:0000313" key="1">
    <source>
        <dbReference type="EMBL" id="KAJ1674695.1"/>
    </source>
</evidence>
<sequence length="628" mass="68001">ESILEALKTGEGVYWSRKKGLWRKGLTSGATQTLHRVDVDCDSDALRFTVKQHGTGFCHVETRGCFGSRHGLGGLDRLLRARKERAPEGSYTRRLFDDADLLKSKIMEEAEELCQAKTKEEVAWEAADLLYFALAKCAASEVSLADIEANLDRKHRKLTRRPGNAKAREVTATTSTTLRTSITADSIRPAQEGETIRMRKFTAQDLSQAELDALLQRPIIDSSEIMARVAPIVGAVRARGDPAIREFTAKFDGIQLEDVVLRAPFPTADLPDATRTAIDQAYENVKRFHEAQLSGTLNVETMPGVVCSRFSRPIERVGLYVPGGTAVLPSTALMLGVPAQVAGCREIVLATPPRKDGSVVPEVLYTATKVGATAIVLAGGAQAVAAMAYGTESVPKVDKICGPGNQYVTAAKMLAQNDTAAMVSIDMPAGPSEVLVIADATSNPAYVASDLLSQAEHGPDSQVVLLAVALTDTQLEAIEEEVHTQALRLPRVDIVRHSIPKSFCLRVDTLEEAFAFSNAYAPEHLILQLDDAEAHLDKVNNAGSVFVGHYSPESCGDYASGTNHTLPTYGFARMYSGVNTGTFLKHITAQQLTRDGLRQLGPTVMTLAEVEELEAHRNAVAIRLRDDK</sequence>
<feature type="non-terminal residue" evidence="1">
    <location>
        <position position="1"/>
    </location>
</feature>
<gene>
    <name evidence="1" type="primary">HIS4_1</name>
    <name evidence="1" type="ORF">EV182_002756</name>
</gene>
<comment type="caution">
    <text evidence="1">The sequence shown here is derived from an EMBL/GenBank/DDBJ whole genome shotgun (WGS) entry which is preliminary data.</text>
</comment>
<protein>
    <submittedName>
        <fullName evidence="1">Trifunctional histidinol dehydrogenase</fullName>
    </submittedName>
</protein>
<accession>A0ACC1HH48</accession>